<dbReference type="AlphaFoldDB" id="A0A806XHF4"/>
<accession>A0A806XHF4</accession>
<dbReference type="InterPro" id="IPR008966">
    <property type="entry name" value="Adhesion_dom_sf"/>
</dbReference>
<organism evidence="3 4">
    <name type="scientific">[Enterobacter] lignolyticus</name>
    <dbReference type="NCBI Taxonomy" id="1334193"/>
    <lineage>
        <taxon>Bacteria</taxon>
        <taxon>Pseudomonadati</taxon>
        <taxon>Pseudomonadota</taxon>
        <taxon>Gammaproteobacteria</taxon>
        <taxon>Enterobacterales</taxon>
        <taxon>Enterobacteriaceae</taxon>
        <taxon>Pluralibacter</taxon>
    </lineage>
</organism>
<dbReference type="Gene3D" id="2.60.40.1090">
    <property type="entry name" value="Fimbrial-type adhesion domain"/>
    <property type="match status" value="1"/>
</dbReference>
<feature type="chain" id="PRO_5032840339" description="Fimbrial-type adhesion domain-containing protein" evidence="1">
    <location>
        <begin position="24"/>
        <end position="192"/>
    </location>
</feature>
<dbReference type="PANTHER" id="PTHR33420">
    <property type="entry name" value="FIMBRIAL SUBUNIT ELFA-RELATED"/>
    <property type="match status" value="1"/>
</dbReference>
<dbReference type="OrthoDB" id="6522787at2"/>
<name>A0A806XHF4_9ENTR</name>
<gene>
    <name evidence="3" type="ORF">AO703_17995</name>
</gene>
<dbReference type="GO" id="GO:0009289">
    <property type="term" value="C:pilus"/>
    <property type="evidence" value="ECO:0007669"/>
    <property type="project" value="InterPro"/>
</dbReference>
<keyword evidence="1" id="KW-0732">Signal</keyword>
<dbReference type="RefSeq" id="WP_062742056.1">
    <property type="nucleotide sequence ID" value="NZ_CP012871.1"/>
</dbReference>
<evidence type="ECO:0000259" key="2">
    <source>
        <dbReference type="Pfam" id="PF00419"/>
    </source>
</evidence>
<reference evidence="4" key="1">
    <citation type="submission" date="2015-10" db="EMBL/GenBank/DDBJ databases">
        <title>Complete Genome Sequencing of Klebsiella sp. strain G5.</title>
        <authorList>
            <person name="Chan K.-G."/>
            <person name="Chen J.-W."/>
        </authorList>
    </citation>
    <scope>NUCLEOTIDE SEQUENCE [LARGE SCALE GENOMIC DNA]</scope>
    <source>
        <strain evidence="4">G5</strain>
    </source>
</reference>
<dbReference type="SUPFAM" id="SSF49401">
    <property type="entry name" value="Bacterial adhesins"/>
    <property type="match status" value="1"/>
</dbReference>
<dbReference type="KEGG" id="kle:AO703_17995"/>
<dbReference type="InterPro" id="IPR036937">
    <property type="entry name" value="Adhesion_dom_fimbrial_sf"/>
</dbReference>
<feature type="domain" description="Fimbrial-type adhesion" evidence="2">
    <location>
        <begin position="34"/>
        <end position="192"/>
    </location>
</feature>
<dbReference type="Pfam" id="PF00419">
    <property type="entry name" value="Fimbrial"/>
    <property type="match status" value="1"/>
</dbReference>
<dbReference type="InterPro" id="IPR000259">
    <property type="entry name" value="Adhesion_dom_fimbrial"/>
</dbReference>
<evidence type="ECO:0000313" key="4">
    <source>
        <dbReference type="Proteomes" id="UP000069162"/>
    </source>
</evidence>
<dbReference type="PANTHER" id="PTHR33420:SF11">
    <property type="entry name" value="FIMBRIAL-LIKE PROTEIN"/>
    <property type="match status" value="1"/>
</dbReference>
<dbReference type="InterPro" id="IPR050263">
    <property type="entry name" value="Bact_Fimbrial_Adh_Pro"/>
</dbReference>
<sequence length="192" mass="19419">MKMGKTALFAMIAGALTSATAFAATDLNGGSGKITFTGTVTSSACTIRTSDIDKQVDLGDVPASTINAQGHSDPVDSNIHLENCDLPNSDDGTGSPITKAEVTFSSTGVTTEDASLLSNTMTGGATGVGVRLLNGTGQNITLGDAQEITLIPDSTEQTLVFQAQMELVDGSGATPATPGAVSSHATYVLAYK</sequence>
<evidence type="ECO:0000256" key="1">
    <source>
        <dbReference type="SAM" id="SignalP"/>
    </source>
</evidence>
<protein>
    <recommendedName>
        <fullName evidence="2">Fimbrial-type adhesion domain-containing protein</fullName>
    </recommendedName>
</protein>
<feature type="signal peptide" evidence="1">
    <location>
        <begin position="1"/>
        <end position="23"/>
    </location>
</feature>
<evidence type="ECO:0000313" key="3">
    <source>
        <dbReference type="EMBL" id="ALR78101.1"/>
    </source>
</evidence>
<dbReference type="GO" id="GO:0043709">
    <property type="term" value="P:cell adhesion involved in single-species biofilm formation"/>
    <property type="evidence" value="ECO:0007669"/>
    <property type="project" value="TreeGrafter"/>
</dbReference>
<dbReference type="Proteomes" id="UP000069162">
    <property type="component" value="Chromosome"/>
</dbReference>
<dbReference type="EMBL" id="CP012871">
    <property type="protein sequence ID" value="ALR78101.1"/>
    <property type="molecule type" value="Genomic_DNA"/>
</dbReference>
<proteinExistence type="predicted"/>